<dbReference type="OrthoDB" id="931936at2"/>
<dbReference type="CDD" id="cd09988">
    <property type="entry name" value="Formimidoylglutamase"/>
    <property type="match status" value="1"/>
</dbReference>
<dbReference type="AlphaFoldDB" id="A0A167IL37"/>
<dbReference type="InterPro" id="IPR006035">
    <property type="entry name" value="Ureohydrolase"/>
</dbReference>
<accession>A0A167IL37</accession>
<organism evidence="2 3">
    <name type="scientific">Cochleicola gelatinilyticus</name>
    <dbReference type="NCBI Taxonomy" id="1763537"/>
    <lineage>
        <taxon>Bacteria</taxon>
        <taxon>Pseudomonadati</taxon>
        <taxon>Bacteroidota</taxon>
        <taxon>Flavobacteriia</taxon>
        <taxon>Flavobacteriales</taxon>
        <taxon>Flavobacteriaceae</taxon>
        <taxon>Cochleicola</taxon>
    </lineage>
</organism>
<comment type="similarity">
    <text evidence="1">Belongs to the arginase family.</text>
</comment>
<dbReference type="Gene3D" id="3.40.800.10">
    <property type="entry name" value="Ureohydrolase domain"/>
    <property type="match status" value="1"/>
</dbReference>
<proteinExistence type="inferred from homology"/>
<dbReference type="Pfam" id="PF00491">
    <property type="entry name" value="Arginase"/>
    <property type="match status" value="1"/>
</dbReference>
<protein>
    <submittedName>
        <fullName evidence="2">Arginase</fullName>
    </submittedName>
</protein>
<dbReference type="STRING" id="1763537.ULVI_03240"/>
<dbReference type="EMBL" id="LRXL01000026">
    <property type="protein sequence ID" value="OAB79774.1"/>
    <property type="molecule type" value="Genomic_DNA"/>
</dbReference>
<dbReference type="InterPro" id="IPR023696">
    <property type="entry name" value="Ureohydrolase_dom_sf"/>
</dbReference>
<evidence type="ECO:0000313" key="2">
    <source>
        <dbReference type="EMBL" id="OAB79774.1"/>
    </source>
</evidence>
<comment type="caution">
    <text evidence="2">The sequence shown here is derived from an EMBL/GenBank/DDBJ whole genome shotgun (WGS) entry which is preliminary data.</text>
</comment>
<name>A0A167IL37_9FLAO</name>
<evidence type="ECO:0000313" key="3">
    <source>
        <dbReference type="Proteomes" id="UP000077013"/>
    </source>
</evidence>
<gene>
    <name evidence="2" type="ORF">ULVI_03240</name>
</gene>
<dbReference type="Proteomes" id="UP000077013">
    <property type="component" value="Unassembled WGS sequence"/>
</dbReference>
<evidence type="ECO:0000256" key="1">
    <source>
        <dbReference type="PROSITE-ProRule" id="PRU00742"/>
    </source>
</evidence>
<dbReference type="GO" id="GO:0016813">
    <property type="term" value="F:hydrolase activity, acting on carbon-nitrogen (but not peptide) bonds, in linear amidines"/>
    <property type="evidence" value="ECO:0007669"/>
    <property type="project" value="UniProtKB-ARBA"/>
</dbReference>
<dbReference type="SUPFAM" id="SSF52768">
    <property type="entry name" value="Arginase/deacetylase"/>
    <property type="match status" value="1"/>
</dbReference>
<keyword evidence="3" id="KW-1185">Reference proteome</keyword>
<dbReference type="GO" id="GO:0046872">
    <property type="term" value="F:metal ion binding"/>
    <property type="evidence" value="ECO:0007669"/>
    <property type="project" value="InterPro"/>
</dbReference>
<reference evidence="2 3" key="1">
    <citation type="submission" date="2016-02" db="EMBL/GenBank/DDBJ databases">
        <title>Ulvibacter sp. LPB0005, isolated from Thais luteostoma.</title>
        <authorList>
            <person name="Shin S.-K."/>
            <person name="Yi H."/>
        </authorList>
    </citation>
    <scope>NUCLEOTIDE SEQUENCE [LARGE SCALE GENOMIC DNA]</scope>
    <source>
        <strain evidence="2 3">LPB0005</strain>
    </source>
</reference>
<dbReference type="PROSITE" id="PS51409">
    <property type="entry name" value="ARGINASE_2"/>
    <property type="match status" value="1"/>
</dbReference>
<dbReference type="RefSeq" id="WP_068589730.1">
    <property type="nucleotide sequence ID" value="NZ_LRXL01000026.1"/>
</dbReference>
<sequence length="387" mass="43751">MIEFLSPVSKSVQAHKEVLPEGVLAKQIKIHSKSGELPDLKNVKFALLGICENRNDVNYIGASVNFDEYRKAFYALYPGNWIHTIADLGDIQEGDTVADTYYAVKTVVGALLKENIIPLLLGGSQDLVYAQYRAYDVLSKMINFVNVDSRFDLGDAEKPISNVSYVGKLIIEKPYNLFNYSTLGYQSYFNPPQEISLMEKLYFDAYRLGEITSDITITEPIMRNADLVSVDITAIKGGEVNYTNNTGPNGFDGREICAIARYAGISNKVSSFGVYELGDVTLAKGGAVLVAQMLWYFIEGVNFRVDDEDFDDEMLFTTYKVPVEEEVLVFKKSHKTGRWWIELPFISNVNNKLKRRTLLPCTYGEYLGACNQEIPERWFKARRKNEV</sequence>